<dbReference type="SUPFAM" id="SSF103481">
    <property type="entry name" value="Multidrug resistance efflux transporter EmrE"/>
    <property type="match status" value="2"/>
</dbReference>
<dbReference type="PANTHER" id="PTHR22911">
    <property type="entry name" value="ACYL-MALONYL CONDENSING ENZYME-RELATED"/>
    <property type="match status" value="1"/>
</dbReference>
<feature type="transmembrane region" description="Helical" evidence="1">
    <location>
        <begin position="184"/>
        <end position="206"/>
    </location>
</feature>
<organism evidence="3 4">
    <name type="scientific">Roseateles paludis</name>
    <dbReference type="NCBI Taxonomy" id="3145238"/>
    <lineage>
        <taxon>Bacteria</taxon>
        <taxon>Pseudomonadati</taxon>
        <taxon>Pseudomonadota</taxon>
        <taxon>Betaproteobacteria</taxon>
        <taxon>Burkholderiales</taxon>
        <taxon>Sphaerotilaceae</taxon>
        <taxon>Roseateles</taxon>
    </lineage>
</organism>
<feature type="transmembrane region" description="Helical" evidence="1">
    <location>
        <begin position="36"/>
        <end position="54"/>
    </location>
</feature>
<dbReference type="PANTHER" id="PTHR22911:SF79">
    <property type="entry name" value="MOBA-LIKE NTP TRANSFERASE DOMAIN-CONTAINING PROTEIN"/>
    <property type="match status" value="1"/>
</dbReference>
<evidence type="ECO:0000313" key="4">
    <source>
        <dbReference type="Proteomes" id="UP001495147"/>
    </source>
</evidence>
<evidence type="ECO:0000256" key="1">
    <source>
        <dbReference type="SAM" id="Phobius"/>
    </source>
</evidence>
<reference evidence="3 4" key="1">
    <citation type="submission" date="2024-05" db="EMBL/GenBank/DDBJ databases">
        <title>Roseateles sp. DJS-2-20 16S ribosomal RNA gene Genome sequencing and assembly.</title>
        <authorList>
            <person name="Woo H."/>
        </authorList>
    </citation>
    <scope>NUCLEOTIDE SEQUENCE [LARGE SCALE GENOMIC DNA]</scope>
    <source>
        <strain evidence="3 4">DJS-2-20</strain>
    </source>
</reference>
<proteinExistence type="predicted"/>
<feature type="domain" description="EamA" evidence="2">
    <location>
        <begin position="6"/>
        <end position="137"/>
    </location>
</feature>
<name>A0ABV0G5D0_9BURK</name>
<dbReference type="Pfam" id="PF00892">
    <property type="entry name" value="EamA"/>
    <property type="match status" value="2"/>
</dbReference>
<dbReference type="EMBL" id="JBDPZD010000005">
    <property type="protein sequence ID" value="MEO3692946.1"/>
    <property type="molecule type" value="Genomic_DNA"/>
</dbReference>
<accession>A0ABV0G5D0</accession>
<dbReference type="InterPro" id="IPR000620">
    <property type="entry name" value="EamA_dom"/>
</dbReference>
<feature type="transmembrane region" description="Helical" evidence="1">
    <location>
        <begin position="151"/>
        <end position="172"/>
    </location>
</feature>
<keyword evidence="4" id="KW-1185">Reference proteome</keyword>
<comment type="caution">
    <text evidence="3">The sequence shown here is derived from an EMBL/GenBank/DDBJ whole genome shotgun (WGS) entry which is preliminary data.</text>
</comment>
<dbReference type="RefSeq" id="WP_347705768.1">
    <property type="nucleotide sequence ID" value="NZ_JBDPZD010000005.1"/>
</dbReference>
<feature type="transmembrane region" description="Helical" evidence="1">
    <location>
        <begin position="93"/>
        <end position="111"/>
    </location>
</feature>
<keyword evidence="1" id="KW-0472">Membrane</keyword>
<sequence>MTHRAAVGLMLLVTLLWSSAGVVSRQLQQAQGFEVTFWRSAFTALALVPLLLWLRGRALLVALRTGGWPLWASGVFWALQFSAFMLALTMTTVANVLVTMSLGPLLTALFARSFLHQRLAARTWFAILLASVGIGWMFAQQAQLGQGWQGMLVALLVPLGAAANWCLLQAVAARSHGQPGTDMLPAVLLGALISAVCLLPLAWPLRANAQDLAWLSSLGLFQLAVPCLLVVHLMRVLPAHEVALLGQMETLLGVLWAWAFAGETPGPAALGGAALVLLALALNELLAPRTPPLQA</sequence>
<feature type="transmembrane region" description="Helical" evidence="1">
    <location>
        <begin position="212"/>
        <end position="231"/>
    </location>
</feature>
<feature type="transmembrane region" description="Helical" evidence="1">
    <location>
        <begin position="66"/>
        <end position="87"/>
    </location>
</feature>
<feature type="transmembrane region" description="Helical" evidence="1">
    <location>
        <begin position="267"/>
        <end position="286"/>
    </location>
</feature>
<evidence type="ECO:0000313" key="3">
    <source>
        <dbReference type="EMBL" id="MEO3692946.1"/>
    </source>
</evidence>
<protein>
    <submittedName>
        <fullName evidence="3">DMT family transporter</fullName>
    </submittedName>
</protein>
<feature type="transmembrane region" description="Helical" evidence="1">
    <location>
        <begin position="123"/>
        <end position="139"/>
    </location>
</feature>
<feature type="domain" description="EamA" evidence="2">
    <location>
        <begin position="150"/>
        <end position="282"/>
    </location>
</feature>
<dbReference type="Proteomes" id="UP001495147">
    <property type="component" value="Unassembled WGS sequence"/>
</dbReference>
<gene>
    <name evidence="3" type="ORF">ABDJ85_15835</name>
</gene>
<evidence type="ECO:0000259" key="2">
    <source>
        <dbReference type="Pfam" id="PF00892"/>
    </source>
</evidence>
<keyword evidence="1" id="KW-1133">Transmembrane helix</keyword>
<dbReference type="InterPro" id="IPR037185">
    <property type="entry name" value="EmrE-like"/>
</dbReference>
<keyword evidence="1" id="KW-0812">Transmembrane</keyword>